<dbReference type="Proteomes" id="UP000838100">
    <property type="component" value="Unassembled WGS sequence"/>
</dbReference>
<gene>
    <name evidence="3" type="ORF">SIN8267_02164</name>
</gene>
<evidence type="ECO:0000256" key="1">
    <source>
        <dbReference type="SAM" id="SignalP"/>
    </source>
</evidence>
<dbReference type="EMBL" id="CAKLPX010000002">
    <property type="protein sequence ID" value="CAH0992049.1"/>
    <property type="molecule type" value="Genomic_DNA"/>
</dbReference>
<keyword evidence="4" id="KW-1185">Reference proteome</keyword>
<name>A0ABN8ELE0_9GAMM</name>
<organism evidence="3 4">
    <name type="scientific">Sinobacterium norvegicum</name>
    <dbReference type="NCBI Taxonomy" id="1641715"/>
    <lineage>
        <taxon>Bacteria</taxon>
        <taxon>Pseudomonadati</taxon>
        <taxon>Pseudomonadota</taxon>
        <taxon>Gammaproteobacteria</taxon>
        <taxon>Cellvibrionales</taxon>
        <taxon>Spongiibacteraceae</taxon>
        <taxon>Sinobacterium</taxon>
    </lineage>
</organism>
<sequence length="160" mass="17835">MAKKNTLIFFTIILCTLIHSNTVTAMSIFDIGKSCVFSPASGVLTLNGQPISNAKITRMVEWQKTETDETTTDENGYFQMPGLYHRSATSLMPVEFVASQSLVVEYEGQEYKIWSGVKRSSEENAELGGAELRLSCELTDELKTIRHGASLLRSNCNWND</sequence>
<protein>
    <recommendedName>
        <fullName evidence="2">DUF6795 domain-containing protein</fullName>
    </recommendedName>
</protein>
<proteinExistence type="predicted"/>
<comment type="caution">
    <text evidence="3">The sequence shown here is derived from an EMBL/GenBank/DDBJ whole genome shotgun (WGS) entry which is preliminary data.</text>
</comment>
<feature type="chain" id="PRO_5046569923" description="DUF6795 domain-containing protein" evidence="1">
    <location>
        <begin position="26"/>
        <end position="160"/>
    </location>
</feature>
<keyword evidence="1" id="KW-0732">Signal</keyword>
<evidence type="ECO:0000259" key="2">
    <source>
        <dbReference type="Pfam" id="PF20598"/>
    </source>
</evidence>
<reference evidence="3" key="1">
    <citation type="submission" date="2021-12" db="EMBL/GenBank/DDBJ databases">
        <authorList>
            <person name="Rodrigo-Torres L."/>
            <person name="Arahal R. D."/>
            <person name="Lucena T."/>
        </authorList>
    </citation>
    <scope>NUCLEOTIDE SEQUENCE</scope>
    <source>
        <strain evidence="3">CECT 8267</strain>
    </source>
</reference>
<evidence type="ECO:0000313" key="3">
    <source>
        <dbReference type="EMBL" id="CAH0992049.1"/>
    </source>
</evidence>
<dbReference type="InterPro" id="IPR046474">
    <property type="entry name" value="DUF6795"/>
</dbReference>
<feature type="signal peptide" evidence="1">
    <location>
        <begin position="1"/>
        <end position="25"/>
    </location>
</feature>
<feature type="domain" description="DUF6795" evidence="2">
    <location>
        <begin position="41"/>
        <end position="141"/>
    </location>
</feature>
<dbReference type="Pfam" id="PF20598">
    <property type="entry name" value="DUF6795"/>
    <property type="match status" value="1"/>
</dbReference>
<accession>A0ABN8ELE0</accession>
<evidence type="ECO:0000313" key="4">
    <source>
        <dbReference type="Proteomes" id="UP000838100"/>
    </source>
</evidence>